<dbReference type="PANTHER" id="PTHR11985">
    <property type="entry name" value="GLYCEROL-3-PHOSPHATE DEHYDROGENASE"/>
    <property type="match status" value="1"/>
</dbReference>
<dbReference type="PROSITE" id="PS00978">
    <property type="entry name" value="FAD_G3PDH_2"/>
    <property type="match status" value="1"/>
</dbReference>
<dbReference type="InterPro" id="IPR006076">
    <property type="entry name" value="FAD-dep_OxRdtase"/>
</dbReference>
<dbReference type="OrthoDB" id="9766796at2"/>
<evidence type="ECO:0000256" key="2">
    <source>
        <dbReference type="ARBA" id="ARBA00007330"/>
    </source>
</evidence>
<comment type="cofactor">
    <cofactor evidence="1 6">
        <name>FAD</name>
        <dbReference type="ChEBI" id="CHEBI:57692"/>
    </cofactor>
</comment>
<dbReference type="Gene3D" id="1.10.8.870">
    <property type="entry name" value="Alpha-glycerophosphate oxidase, cap domain"/>
    <property type="match status" value="1"/>
</dbReference>
<evidence type="ECO:0000313" key="10">
    <source>
        <dbReference type="Proteomes" id="UP000289708"/>
    </source>
</evidence>
<dbReference type="Proteomes" id="UP000289708">
    <property type="component" value="Unassembled WGS sequence"/>
</dbReference>
<dbReference type="PROSITE" id="PS00977">
    <property type="entry name" value="FAD_G3PDH_1"/>
    <property type="match status" value="1"/>
</dbReference>
<dbReference type="Pfam" id="PF16901">
    <property type="entry name" value="DAO_C"/>
    <property type="match status" value="1"/>
</dbReference>
<protein>
    <recommendedName>
        <fullName evidence="6">Glycerol-3-phosphate dehydrogenase</fullName>
        <ecNumber evidence="6">1.1.5.3</ecNumber>
    </recommendedName>
</protein>
<reference evidence="9 10" key="1">
    <citation type="submission" date="2018-12" db="EMBL/GenBank/DDBJ databases">
        <title>bacterium Hansschlegelia zhihuaiae S113.</title>
        <authorList>
            <person name="He J."/>
        </authorList>
    </citation>
    <scope>NUCLEOTIDE SEQUENCE [LARGE SCALE GENOMIC DNA]</scope>
    <source>
        <strain evidence="9 10">S 113</strain>
    </source>
</reference>
<evidence type="ECO:0000259" key="8">
    <source>
        <dbReference type="Pfam" id="PF16901"/>
    </source>
</evidence>
<dbReference type="RefSeq" id="WP_128779268.1">
    <property type="nucleotide sequence ID" value="NZ_RYFI01000027.1"/>
</dbReference>
<dbReference type="GO" id="GO:0004368">
    <property type="term" value="F:glycerol-3-phosphate dehydrogenase (quinone) activity"/>
    <property type="evidence" value="ECO:0007669"/>
    <property type="project" value="UniProtKB-EC"/>
</dbReference>
<dbReference type="InterPro" id="IPR036188">
    <property type="entry name" value="FAD/NAD-bd_sf"/>
</dbReference>
<dbReference type="InterPro" id="IPR031656">
    <property type="entry name" value="DAO_C"/>
</dbReference>
<dbReference type="SUPFAM" id="SSF54373">
    <property type="entry name" value="FAD-linked reductases, C-terminal domain"/>
    <property type="match status" value="1"/>
</dbReference>
<dbReference type="Gene3D" id="6.10.250.1890">
    <property type="match status" value="1"/>
</dbReference>
<keyword evidence="10" id="KW-1185">Reference proteome</keyword>
<dbReference type="EMBL" id="RYFI01000027">
    <property type="protein sequence ID" value="RXF68232.1"/>
    <property type="molecule type" value="Genomic_DNA"/>
</dbReference>
<evidence type="ECO:0000256" key="4">
    <source>
        <dbReference type="ARBA" id="ARBA00022827"/>
    </source>
</evidence>
<evidence type="ECO:0000256" key="5">
    <source>
        <dbReference type="ARBA" id="ARBA00023002"/>
    </source>
</evidence>
<name>A0A4V1KHS7_9HYPH</name>
<dbReference type="Gene3D" id="3.50.50.60">
    <property type="entry name" value="FAD/NAD(P)-binding domain"/>
    <property type="match status" value="1"/>
</dbReference>
<organism evidence="9 10">
    <name type="scientific">Hansschlegelia zhihuaiae</name>
    <dbReference type="NCBI Taxonomy" id="405005"/>
    <lineage>
        <taxon>Bacteria</taxon>
        <taxon>Pseudomonadati</taxon>
        <taxon>Pseudomonadota</taxon>
        <taxon>Alphaproteobacteria</taxon>
        <taxon>Hyphomicrobiales</taxon>
        <taxon>Methylopilaceae</taxon>
        <taxon>Hansschlegelia</taxon>
    </lineage>
</organism>
<dbReference type="SUPFAM" id="SSF51905">
    <property type="entry name" value="FAD/NAD(P)-binding domain"/>
    <property type="match status" value="1"/>
</dbReference>
<dbReference type="InterPro" id="IPR000447">
    <property type="entry name" value="G3P_DH_FAD-dep"/>
</dbReference>
<dbReference type="PRINTS" id="PR01001">
    <property type="entry name" value="FADG3PDH"/>
</dbReference>
<dbReference type="GO" id="GO:0046168">
    <property type="term" value="P:glycerol-3-phosphate catabolic process"/>
    <property type="evidence" value="ECO:0007669"/>
    <property type="project" value="TreeGrafter"/>
</dbReference>
<comment type="catalytic activity">
    <reaction evidence="6">
        <text>a quinone + sn-glycerol 3-phosphate = dihydroxyacetone phosphate + a quinol</text>
        <dbReference type="Rhea" id="RHEA:18977"/>
        <dbReference type="ChEBI" id="CHEBI:24646"/>
        <dbReference type="ChEBI" id="CHEBI:57597"/>
        <dbReference type="ChEBI" id="CHEBI:57642"/>
        <dbReference type="ChEBI" id="CHEBI:132124"/>
        <dbReference type="EC" id="1.1.5.3"/>
    </reaction>
</comment>
<accession>A0A4V1KHS7</accession>
<dbReference type="EC" id="1.1.5.3" evidence="6"/>
<evidence type="ECO:0000256" key="6">
    <source>
        <dbReference type="RuleBase" id="RU361217"/>
    </source>
</evidence>
<dbReference type="Gene3D" id="3.30.9.10">
    <property type="entry name" value="D-Amino Acid Oxidase, subunit A, domain 2"/>
    <property type="match status" value="1"/>
</dbReference>
<evidence type="ECO:0000313" key="9">
    <source>
        <dbReference type="EMBL" id="RXF68232.1"/>
    </source>
</evidence>
<dbReference type="NCBIfam" id="NF009906">
    <property type="entry name" value="PRK13369.1"/>
    <property type="match status" value="1"/>
</dbReference>
<comment type="caution">
    <text evidence="9">The sequence shown here is derived from an EMBL/GenBank/DDBJ whole genome shotgun (WGS) entry which is preliminary data.</text>
</comment>
<dbReference type="PANTHER" id="PTHR11985:SF15">
    <property type="entry name" value="GLYCEROL-3-PHOSPHATE DEHYDROGENASE, MITOCHONDRIAL"/>
    <property type="match status" value="1"/>
</dbReference>
<dbReference type="AlphaFoldDB" id="A0A4V1KHS7"/>
<dbReference type="InterPro" id="IPR038299">
    <property type="entry name" value="DAO_C_sf"/>
</dbReference>
<evidence type="ECO:0000256" key="1">
    <source>
        <dbReference type="ARBA" id="ARBA00001974"/>
    </source>
</evidence>
<evidence type="ECO:0000256" key="3">
    <source>
        <dbReference type="ARBA" id="ARBA00022630"/>
    </source>
</evidence>
<evidence type="ECO:0000259" key="7">
    <source>
        <dbReference type="Pfam" id="PF01266"/>
    </source>
</evidence>
<feature type="domain" description="FAD dependent oxidoreductase" evidence="7">
    <location>
        <begin position="5"/>
        <end position="360"/>
    </location>
</feature>
<dbReference type="NCBIfam" id="NF008899">
    <property type="entry name" value="PRK12266.1"/>
    <property type="match status" value="1"/>
</dbReference>
<keyword evidence="5 6" id="KW-0560">Oxidoreductase</keyword>
<comment type="similarity">
    <text evidence="2 6">Belongs to the FAD-dependent glycerol-3-phosphate dehydrogenase family.</text>
</comment>
<gene>
    <name evidence="9" type="ORF">EK403_20230</name>
</gene>
<proteinExistence type="inferred from homology"/>
<keyword evidence="4" id="KW-0274">FAD</keyword>
<dbReference type="Pfam" id="PF01266">
    <property type="entry name" value="DAO"/>
    <property type="match status" value="1"/>
</dbReference>
<dbReference type="GO" id="GO:0009331">
    <property type="term" value="C:glycerol-3-phosphate dehydrogenase (FAD) complex"/>
    <property type="evidence" value="ECO:0007669"/>
    <property type="project" value="UniProtKB-UniRule"/>
</dbReference>
<sequence>MSVYDLAVIGGGVNGCGIARDAAGRGLSVHLCDKGDLGGGASSASTKLVHGGLRYLERFELRMVREALAERETLMRIAPHIVRPMRFVLPRVAGSRPWPILKLGLFVYDHLGGRRTLRRSSAIRLAADEAGAPLRSAEGRAFEYSDCWVDDARLVVLNALDAAERGATIAPRTACVAARRSGGAWTVTLEGPQGRSEIRARGLVNAAGPWVTEVAHGAIGANGIKQTRLVRGSHIVTARLFEHDRAYLLQQSDGRVVFAIPFEDDFTLIGTTDVDHAGAADDAFATEAEIDYLCAAASEAFKWEVGQEDVLWSFAGVRALHDDGSGAAQAASRDYALDLEAGDGRAPMLTVYGGKITTYRRLAEAALEKLAQVMAIPKGRWTGRSALPGGGFHGDVPLADRLTAAFPFLTDAIAARFARSYGSRAWDMLEGARDASSLGRFFGADLTEREVRYLIAKEWAFTAEDVLWRRTKLGLRFDDAERAALADYMPGGEA</sequence>
<keyword evidence="3 6" id="KW-0285">Flavoprotein</keyword>
<feature type="domain" description="Alpha-glycerophosphate oxidase C-terminal" evidence="8">
    <location>
        <begin position="384"/>
        <end position="484"/>
    </location>
</feature>